<dbReference type="EMBL" id="CP091511">
    <property type="protein sequence ID" value="UOO89784.1"/>
    <property type="molecule type" value="Genomic_DNA"/>
</dbReference>
<dbReference type="Pfam" id="PF13356">
    <property type="entry name" value="Arm-DNA-bind_3"/>
    <property type="match status" value="1"/>
</dbReference>
<dbReference type="Gene3D" id="3.30.160.390">
    <property type="entry name" value="Integrase, DNA-binding domain"/>
    <property type="match status" value="1"/>
</dbReference>
<feature type="domain" description="Integrase DNA-binding" evidence="1">
    <location>
        <begin position="11"/>
        <end position="93"/>
    </location>
</feature>
<evidence type="ECO:0000313" key="3">
    <source>
        <dbReference type="Proteomes" id="UP000832011"/>
    </source>
</evidence>
<evidence type="ECO:0000313" key="2">
    <source>
        <dbReference type="EMBL" id="UOO89784.1"/>
    </source>
</evidence>
<accession>A0ABY4E1X4</accession>
<protein>
    <submittedName>
        <fullName evidence="2">Arm DNA-binding domain-containing protein</fullName>
    </submittedName>
</protein>
<keyword evidence="2" id="KW-0238">DNA-binding</keyword>
<sequence length="94" mass="10273">MANNTRSGTRLTDAKLRNLQAGSDALTHAAVSGLLIIPSKNTKGVGSWYIRFYNPTNKSQRVKMKIGDYPAMGLSEAEDEAKRLLSYVSIGQDL</sequence>
<reference evidence="2 3" key="1">
    <citation type="journal article" date="2022" name="Res Sq">
        <title>Evolution of multicellular longitudinally dividing oral cavity symbionts (Neisseriaceae).</title>
        <authorList>
            <person name="Nyongesa S."/>
            <person name="Weber P."/>
            <person name="Bernet E."/>
            <person name="Pullido F."/>
            <person name="Nieckarz M."/>
            <person name="Delaby M."/>
            <person name="Nieves C."/>
            <person name="Viehboeck T."/>
            <person name="Krause N."/>
            <person name="Rivera-Millot A."/>
            <person name="Nakamura A."/>
            <person name="Vischer N."/>
            <person name="VanNieuwenhze M."/>
            <person name="Brun Y."/>
            <person name="Cava F."/>
            <person name="Bulgheresi S."/>
            <person name="Veyrier F."/>
        </authorList>
    </citation>
    <scope>NUCLEOTIDE SEQUENCE [LARGE SCALE GENOMIC DNA]</scope>
    <source>
        <strain evidence="2 3">SN4</strain>
    </source>
</reference>
<proteinExistence type="predicted"/>
<keyword evidence="3" id="KW-1185">Reference proteome</keyword>
<organism evidence="2 3">
    <name type="scientific">Vitreoscilla massiliensis</name>
    <dbReference type="NCBI Taxonomy" id="1689272"/>
    <lineage>
        <taxon>Bacteria</taxon>
        <taxon>Pseudomonadati</taxon>
        <taxon>Pseudomonadota</taxon>
        <taxon>Betaproteobacteria</taxon>
        <taxon>Neisseriales</taxon>
        <taxon>Neisseriaceae</taxon>
        <taxon>Vitreoscilla</taxon>
    </lineage>
</organism>
<dbReference type="InterPro" id="IPR038488">
    <property type="entry name" value="Integrase_DNA-bd_sf"/>
</dbReference>
<dbReference type="InterPro" id="IPR025166">
    <property type="entry name" value="Integrase_DNA_bind_dom"/>
</dbReference>
<evidence type="ECO:0000259" key="1">
    <source>
        <dbReference type="Pfam" id="PF13356"/>
    </source>
</evidence>
<dbReference type="Proteomes" id="UP000832011">
    <property type="component" value="Chromosome"/>
</dbReference>
<dbReference type="GO" id="GO:0003677">
    <property type="term" value="F:DNA binding"/>
    <property type="evidence" value="ECO:0007669"/>
    <property type="project" value="UniProtKB-KW"/>
</dbReference>
<dbReference type="RefSeq" id="WP_058355589.1">
    <property type="nucleotide sequence ID" value="NZ_CABKVG010000007.1"/>
</dbReference>
<gene>
    <name evidence="2" type="ORF">LVJ82_01995</name>
</gene>
<name>A0ABY4E1X4_9NEIS</name>